<evidence type="ECO:0000313" key="1">
    <source>
        <dbReference type="EMBL" id="PSS02209.1"/>
    </source>
</evidence>
<dbReference type="AlphaFoldDB" id="A0A2R6Q5D7"/>
<dbReference type="Proteomes" id="UP000186601">
    <property type="component" value="Unassembled WGS sequence"/>
</dbReference>
<keyword evidence="2" id="KW-1185">Reference proteome</keyword>
<gene>
    <name evidence="1" type="ORF">PHLCEN_2v4065</name>
</gene>
<dbReference type="OrthoDB" id="6511194at2759"/>
<reference evidence="1 2" key="1">
    <citation type="submission" date="2018-02" db="EMBL/GenBank/DDBJ databases">
        <title>Genome sequence of the basidiomycete white-rot fungus Phlebia centrifuga.</title>
        <authorList>
            <person name="Granchi Z."/>
            <person name="Peng M."/>
            <person name="de Vries R.P."/>
            <person name="Hilden K."/>
            <person name="Makela M.R."/>
            <person name="Grigoriev I."/>
            <person name="Riley R."/>
        </authorList>
    </citation>
    <scope>NUCLEOTIDE SEQUENCE [LARGE SCALE GENOMIC DNA]</scope>
    <source>
        <strain evidence="1 2">FBCC195</strain>
    </source>
</reference>
<protein>
    <submittedName>
        <fullName evidence="1">Uncharacterized protein</fullName>
    </submittedName>
</protein>
<comment type="caution">
    <text evidence="1">The sequence shown here is derived from an EMBL/GenBank/DDBJ whole genome shotgun (WGS) entry which is preliminary data.</text>
</comment>
<sequence>MAHYDNDGNVSSSPKGFKVDRGRFKLILFTHNESTFYAYNRRKTKWFHSSAKATPVRKGKGESIIVSDFLTAEWGRLKDDNE</sequence>
<evidence type="ECO:0000313" key="2">
    <source>
        <dbReference type="Proteomes" id="UP000186601"/>
    </source>
</evidence>
<accession>A0A2R6Q5D7</accession>
<name>A0A2R6Q5D7_9APHY</name>
<dbReference type="EMBL" id="MLYV02000399">
    <property type="protein sequence ID" value="PSS02209.1"/>
    <property type="molecule type" value="Genomic_DNA"/>
</dbReference>
<organism evidence="1 2">
    <name type="scientific">Hermanssonia centrifuga</name>
    <dbReference type="NCBI Taxonomy" id="98765"/>
    <lineage>
        <taxon>Eukaryota</taxon>
        <taxon>Fungi</taxon>
        <taxon>Dikarya</taxon>
        <taxon>Basidiomycota</taxon>
        <taxon>Agaricomycotina</taxon>
        <taxon>Agaricomycetes</taxon>
        <taxon>Polyporales</taxon>
        <taxon>Meruliaceae</taxon>
        <taxon>Hermanssonia</taxon>
    </lineage>
</organism>
<proteinExistence type="predicted"/>